<evidence type="ECO:0000313" key="4">
    <source>
        <dbReference type="EMBL" id="KUI70804.1"/>
    </source>
</evidence>
<dbReference type="SMR" id="A0A194W2W7"/>
<keyword evidence="4" id="KW-0808">Transferase</keyword>
<dbReference type="Gene3D" id="3.40.50.2300">
    <property type="match status" value="1"/>
</dbReference>
<dbReference type="PROSITE" id="PS50110">
    <property type="entry name" value="RESPONSE_REGULATORY"/>
    <property type="match status" value="1"/>
</dbReference>
<comment type="caution">
    <text evidence="2">Lacks conserved residue(s) required for the propagation of feature annotation.</text>
</comment>
<protein>
    <submittedName>
        <fullName evidence="4">Hybrid signal transduction histidine kinase L</fullName>
    </submittedName>
</protein>
<evidence type="ECO:0000256" key="2">
    <source>
        <dbReference type="PROSITE-ProRule" id="PRU00169"/>
    </source>
</evidence>
<dbReference type="OrthoDB" id="303614at2759"/>
<evidence type="ECO:0000256" key="1">
    <source>
        <dbReference type="ARBA" id="ARBA00022553"/>
    </source>
</evidence>
<dbReference type="EMBL" id="CM003103">
    <property type="protein sequence ID" value="KUI70804.1"/>
    <property type="molecule type" value="Genomic_DNA"/>
</dbReference>
<keyword evidence="5" id="KW-1185">Reference proteome</keyword>
<dbReference type="InterPro" id="IPR011006">
    <property type="entry name" value="CheY-like_superfamily"/>
</dbReference>
<name>A0A194W2W7_CYTMA</name>
<dbReference type="GO" id="GO:0016301">
    <property type="term" value="F:kinase activity"/>
    <property type="evidence" value="ECO:0007669"/>
    <property type="project" value="UniProtKB-KW"/>
</dbReference>
<evidence type="ECO:0000259" key="3">
    <source>
        <dbReference type="PROSITE" id="PS50110"/>
    </source>
</evidence>
<sequence length="70" mass="7636">MPVVDGFQATRKIRQIETERALMLCAVMALTGLATEASQQEAFASGIDLFSTKPVKLEEIRQILAARGLT</sequence>
<dbReference type="Proteomes" id="UP000078559">
    <property type="component" value="Chromosome 6"/>
</dbReference>
<dbReference type="InterPro" id="IPR050956">
    <property type="entry name" value="2C_system_His_kinase"/>
</dbReference>
<organism evidence="4 5">
    <name type="scientific">Cytospora mali</name>
    <name type="common">Apple Valsa canker fungus</name>
    <name type="synonym">Valsa mali</name>
    <dbReference type="NCBI Taxonomy" id="578113"/>
    <lineage>
        <taxon>Eukaryota</taxon>
        <taxon>Fungi</taxon>
        <taxon>Dikarya</taxon>
        <taxon>Ascomycota</taxon>
        <taxon>Pezizomycotina</taxon>
        <taxon>Sordariomycetes</taxon>
        <taxon>Sordariomycetidae</taxon>
        <taxon>Diaporthales</taxon>
        <taxon>Cytosporaceae</taxon>
        <taxon>Cytospora</taxon>
    </lineage>
</organism>
<evidence type="ECO:0000313" key="5">
    <source>
        <dbReference type="Proteomes" id="UP000078559"/>
    </source>
</evidence>
<feature type="domain" description="Response regulatory" evidence="3">
    <location>
        <begin position="1"/>
        <end position="68"/>
    </location>
</feature>
<accession>A0A194W2W7</accession>
<proteinExistence type="predicted"/>
<dbReference type="PANTHER" id="PTHR43719:SF28">
    <property type="entry name" value="PEROXIDE STRESS-ACTIVATED HISTIDINE KINASE MAK1-RELATED"/>
    <property type="match status" value="1"/>
</dbReference>
<dbReference type="PANTHER" id="PTHR43719">
    <property type="entry name" value="TWO-COMPONENT HISTIDINE KINASE"/>
    <property type="match status" value="1"/>
</dbReference>
<dbReference type="InterPro" id="IPR001789">
    <property type="entry name" value="Sig_transdc_resp-reg_receiver"/>
</dbReference>
<keyword evidence="1" id="KW-0597">Phosphoprotein</keyword>
<dbReference type="AlphaFoldDB" id="A0A194W2W7"/>
<gene>
    <name evidence="4" type="ORF">VM1G_11659</name>
</gene>
<reference evidence="4" key="1">
    <citation type="submission" date="2014-12" db="EMBL/GenBank/DDBJ databases">
        <title>Genome Sequence of Valsa Canker Pathogens Uncovers a Specific Adaption of Colonization on Woody Bark.</title>
        <authorList>
            <person name="Yin Z."/>
            <person name="Liu H."/>
            <person name="Gao X."/>
            <person name="Li Z."/>
            <person name="Song N."/>
            <person name="Ke X."/>
            <person name="Dai Q."/>
            <person name="Wu Y."/>
            <person name="Sun Y."/>
            <person name="Xu J.-R."/>
            <person name="Kang Z.K."/>
            <person name="Wang L."/>
            <person name="Huang L."/>
        </authorList>
    </citation>
    <scope>NUCLEOTIDE SEQUENCE [LARGE SCALE GENOMIC DNA]</scope>
    <source>
        <strain evidence="4">03-8</strain>
    </source>
</reference>
<dbReference type="GO" id="GO:0000160">
    <property type="term" value="P:phosphorelay signal transduction system"/>
    <property type="evidence" value="ECO:0007669"/>
    <property type="project" value="InterPro"/>
</dbReference>
<dbReference type="SUPFAM" id="SSF52172">
    <property type="entry name" value="CheY-like"/>
    <property type="match status" value="1"/>
</dbReference>
<keyword evidence="4" id="KW-0418">Kinase</keyword>